<organism evidence="1 2">
    <name type="scientific">Peronosclerospora sorghi</name>
    <dbReference type="NCBI Taxonomy" id="230839"/>
    <lineage>
        <taxon>Eukaryota</taxon>
        <taxon>Sar</taxon>
        <taxon>Stramenopiles</taxon>
        <taxon>Oomycota</taxon>
        <taxon>Peronosporomycetes</taxon>
        <taxon>Peronosporales</taxon>
        <taxon>Peronosporaceae</taxon>
        <taxon>Peronosclerospora</taxon>
    </lineage>
</organism>
<name>A0ACC0W364_9STRA</name>
<evidence type="ECO:0000313" key="2">
    <source>
        <dbReference type="Proteomes" id="UP001163321"/>
    </source>
</evidence>
<reference evidence="1 2" key="1">
    <citation type="journal article" date="2022" name="bioRxiv">
        <title>The genome of the oomycete Peronosclerospora sorghi, a cosmopolitan pathogen of maize and sorghum, is inflated with dispersed pseudogenes.</title>
        <authorList>
            <person name="Fletcher K."/>
            <person name="Martin F."/>
            <person name="Isakeit T."/>
            <person name="Cavanaugh K."/>
            <person name="Magill C."/>
            <person name="Michelmore R."/>
        </authorList>
    </citation>
    <scope>NUCLEOTIDE SEQUENCE [LARGE SCALE GENOMIC DNA]</scope>
    <source>
        <strain evidence="1">P6</strain>
    </source>
</reference>
<evidence type="ECO:0000313" key="1">
    <source>
        <dbReference type="EMBL" id="KAI9912393.1"/>
    </source>
</evidence>
<comment type="caution">
    <text evidence="1">The sequence shown here is derived from an EMBL/GenBank/DDBJ whole genome shotgun (WGS) entry which is preliminary data.</text>
</comment>
<dbReference type="EMBL" id="CM047583">
    <property type="protein sequence ID" value="KAI9912393.1"/>
    <property type="molecule type" value="Genomic_DNA"/>
</dbReference>
<accession>A0ACC0W364</accession>
<gene>
    <name evidence="1" type="ORF">PsorP6_006085</name>
</gene>
<proteinExistence type="predicted"/>
<sequence>MIDATRAVVYIQSFTPAFLHRDLKPSNFWVDDYGTCKLTDFGESRSFPAKQKTDGLNRMTKDVSTVATTAASAMSSTLLLEMEMRSQPDVGDLEAGPCSVGQQLATVRKERNLVANITEESSPRSRLSKGANLNAFLLTLNVVTCNGVSDRKVQPLTAAKNVANTMRQILFGLTM</sequence>
<dbReference type="Proteomes" id="UP001163321">
    <property type="component" value="Chromosome 4"/>
</dbReference>
<protein>
    <submittedName>
        <fullName evidence="1">Uncharacterized protein</fullName>
    </submittedName>
</protein>
<keyword evidence="2" id="KW-1185">Reference proteome</keyword>